<dbReference type="AlphaFoldDB" id="A0A1I8HRN8"/>
<proteinExistence type="predicted"/>
<keyword evidence="1" id="KW-1185">Reference proteome</keyword>
<reference evidence="2" key="1">
    <citation type="submission" date="2016-11" db="UniProtKB">
        <authorList>
            <consortium name="WormBaseParasite"/>
        </authorList>
    </citation>
    <scope>IDENTIFICATION</scope>
</reference>
<evidence type="ECO:0000313" key="1">
    <source>
        <dbReference type="Proteomes" id="UP000095280"/>
    </source>
</evidence>
<organism evidence="1 2">
    <name type="scientific">Macrostomum lignano</name>
    <dbReference type="NCBI Taxonomy" id="282301"/>
    <lineage>
        <taxon>Eukaryota</taxon>
        <taxon>Metazoa</taxon>
        <taxon>Spiralia</taxon>
        <taxon>Lophotrochozoa</taxon>
        <taxon>Platyhelminthes</taxon>
        <taxon>Rhabditophora</taxon>
        <taxon>Macrostomorpha</taxon>
        <taxon>Macrostomida</taxon>
        <taxon>Macrostomidae</taxon>
        <taxon>Macrostomum</taxon>
    </lineage>
</organism>
<dbReference type="WBParaSite" id="maker-uti_cns_0007544-snap-gene-0.2-mRNA-1">
    <property type="protein sequence ID" value="maker-uti_cns_0007544-snap-gene-0.2-mRNA-1"/>
    <property type="gene ID" value="maker-uti_cns_0007544-snap-gene-0.2"/>
</dbReference>
<accession>A0A1I8HRN8</accession>
<dbReference type="Proteomes" id="UP000095280">
    <property type="component" value="Unplaced"/>
</dbReference>
<protein>
    <submittedName>
        <fullName evidence="2">Uncharacterized protein</fullName>
    </submittedName>
</protein>
<name>A0A1I8HRN8_9PLAT</name>
<sequence>MNGPCCSEYAGRLPIGKNVLKPQSRPKHPSCAKIIFKNCELCSSLKKFGLLCNCFGRNLKGAAAAAPPAADSYLAAAASRHEPVRFKKGFHFFRLRRRPSAEEVCSIDPDSAAAVMAAVRAAKAGQLCERDRAFLRLMVNELLQCAQKCVIHELRRREPLARVDAQTVHQEALRLPVEQLVRVAAGGVLQRHLLSLDQKAHFEVDGALLRQVVPRRLAGQHLPHHAAEAPDVAGRFAAGLARGFARD</sequence>
<evidence type="ECO:0000313" key="2">
    <source>
        <dbReference type="WBParaSite" id="maker-uti_cns_0007544-snap-gene-0.2-mRNA-1"/>
    </source>
</evidence>